<dbReference type="EMBL" id="PYGI01000004">
    <property type="protein sequence ID" value="PSL15556.1"/>
    <property type="molecule type" value="Genomic_DNA"/>
</dbReference>
<comment type="caution">
    <text evidence="3">The sequence shown here is derived from an EMBL/GenBank/DDBJ whole genome shotgun (WGS) entry which is preliminary data.</text>
</comment>
<dbReference type="SUPFAM" id="SSF89069">
    <property type="entry name" value="N-terminal, cytoplasmic domain of anti-sigmaE factor RseA"/>
    <property type="match status" value="1"/>
</dbReference>
<dbReference type="CDD" id="cd16328">
    <property type="entry name" value="RseA_N"/>
    <property type="match status" value="1"/>
</dbReference>
<evidence type="ECO:0000259" key="1">
    <source>
        <dbReference type="Pfam" id="PF03872"/>
    </source>
</evidence>
<sequence length="276" mass="30191">MHKANDSISALMDGEVGEFELRRTLEQIEQHSELGQQWRRYHAARASLRGEPQAALQEDISAGVMAALEQEPTYHPSVYTEAAAQPAAVQQNKAAGWWRSLSSMAVAASVTAAVIFGAGSFSEAPTQSPTFYLPGNSVTNDLMRTRLGGAAPELGRYESPDVIRLSDGLTKYIDQHQHLISAQRMPQWSTRWMPEGYSIVRHELLPHGEVMVFANGRDAFSVSVEELGHQSLPEGVAQADGYIAVGKRRGDHFVTVVGDVPLMIADRIASAVQPER</sequence>
<protein>
    <submittedName>
        <fullName evidence="3">MucB/RseB family protein</fullName>
    </submittedName>
</protein>
<dbReference type="InterPro" id="IPR033436">
    <property type="entry name" value="MucB/RseB_C"/>
</dbReference>
<reference evidence="3 4" key="1">
    <citation type="submission" date="2018-03" db="EMBL/GenBank/DDBJ databases">
        <title>Genomic Encyclopedia of Archaeal and Bacterial Type Strains, Phase II (KMG-II): from individual species to whole genera.</title>
        <authorList>
            <person name="Goeker M."/>
        </authorList>
    </citation>
    <scope>NUCLEOTIDE SEQUENCE [LARGE SCALE GENOMIC DNA]</scope>
    <source>
        <strain evidence="3 4">DSM 17586</strain>
    </source>
</reference>
<dbReference type="Pfam" id="PF17188">
    <property type="entry name" value="MucB_RseB_C"/>
    <property type="match status" value="1"/>
</dbReference>
<proteinExistence type="predicted"/>
<dbReference type="Gene3D" id="3.30.200.100">
    <property type="entry name" value="MucB/RseB, C-terminal domain"/>
    <property type="match status" value="1"/>
</dbReference>
<accession>A0A2P8F1I6</accession>
<evidence type="ECO:0000313" key="4">
    <source>
        <dbReference type="Proteomes" id="UP000242133"/>
    </source>
</evidence>
<feature type="domain" description="MucB/RseB C-terminal" evidence="2">
    <location>
        <begin position="185"/>
        <end position="273"/>
    </location>
</feature>
<dbReference type="RefSeq" id="WP_106590890.1">
    <property type="nucleotide sequence ID" value="NZ_PYGI01000004.1"/>
</dbReference>
<gene>
    <name evidence="3" type="ORF">CLV44_104167</name>
</gene>
<dbReference type="InterPro" id="IPR052383">
    <property type="entry name" value="Anti-sigma-E_RseA-like"/>
</dbReference>
<evidence type="ECO:0000313" key="3">
    <source>
        <dbReference type="EMBL" id="PSL15556.1"/>
    </source>
</evidence>
<dbReference type="InterPro" id="IPR005572">
    <property type="entry name" value="Anti-sigma_E_RseA_N"/>
</dbReference>
<name>A0A2P8F1I6_9GAMM</name>
<dbReference type="PANTHER" id="PTHR38104:SF1">
    <property type="entry name" value="ANTI-SIGMA-E FACTOR RSEA"/>
    <property type="match status" value="1"/>
</dbReference>
<dbReference type="OrthoDB" id="5734981at2"/>
<keyword evidence="4" id="KW-1185">Reference proteome</keyword>
<dbReference type="Gene3D" id="1.10.10.880">
    <property type="entry name" value="Anti sigma-E protein RseA, N-terminal domain"/>
    <property type="match status" value="1"/>
</dbReference>
<dbReference type="AlphaFoldDB" id="A0A2P8F1I6"/>
<organism evidence="3 4">
    <name type="scientific">Marinobacterium halophilum</name>
    <dbReference type="NCBI Taxonomy" id="267374"/>
    <lineage>
        <taxon>Bacteria</taxon>
        <taxon>Pseudomonadati</taxon>
        <taxon>Pseudomonadota</taxon>
        <taxon>Gammaproteobacteria</taxon>
        <taxon>Oceanospirillales</taxon>
        <taxon>Oceanospirillaceae</taxon>
        <taxon>Marinobacterium</taxon>
    </lineage>
</organism>
<dbReference type="PANTHER" id="PTHR38104">
    <property type="match status" value="1"/>
</dbReference>
<dbReference type="GO" id="GO:0016989">
    <property type="term" value="F:sigma factor antagonist activity"/>
    <property type="evidence" value="ECO:0007669"/>
    <property type="project" value="InterPro"/>
</dbReference>
<evidence type="ECO:0000259" key="2">
    <source>
        <dbReference type="Pfam" id="PF17188"/>
    </source>
</evidence>
<dbReference type="Proteomes" id="UP000242133">
    <property type="component" value="Unassembled WGS sequence"/>
</dbReference>
<dbReference type="InterPro" id="IPR036147">
    <property type="entry name" value="Anti-sigma_E_RseA_N_sf"/>
</dbReference>
<feature type="domain" description="Anti sigma-E protein RseA N-terminal" evidence="1">
    <location>
        <begin position="5"/>
        <end position="89"/>
    </location>
</feature>
<dbReference type="Pfam" id="PF03872">
    <property type="entry name" value="RseA_N"/>
    <property type="match status" value="1"/>
</dbReference>
<dbReference type="InterPro" id="IPR038484">
    <property type="entry name" value="MucB/RseB_C_sf"/>
</dbReference>